<gene>
    <name evidence="2" type="ORF">FWK35_00001010</name>
</gene>
<dbReference type="OrthoDB" id="6626348at2759"/>
<reference evidence="2 3" key="1">
    <citation type="submission" date="2019-08" db="EMBL/GenBank/DDBJ databases">
        <title>Whole genome of Aphis craccivora.</title>
        <authorList>
            <person name="Voronova N.V."/>
            <person name="Shulinski R.S."/>
            <person name="Bandarenka Y.V."/>
            <person name="Zhorov D.G."/>
            <person name="Warner D."/>
        </authorList>
    </citation>
    <scope>NUCLEOTIDE SEQUENCE [LARGE SCALE GENOMIC DNA]</scope>
    <source>
        <strain evidence="2">180601</strain>
        <tissue evidence="2">Whole Body</tissue>
    </source>
</reference>
<name>A0A6G0ZP64_APHCR</name>
<dbReference type="Proteomes" id="UP000478052">
    <property type="component" value="Unassembled WGS sequence"/>
</dbReference>
<protein>
    <submittedName>
        <fullName evidence="2">DUF659 domain-containing protein</fullName>
    </submittedName>
</protein>
<accession>A0A6G0ZP64</accession>
<feature type="region of interest" description="Disordered" evidence="1">
    <location>
        <begin position="180"/>
        <end position="207"/>
    </location>
</feature>
<dbReference type="EMBL" id="VUJU01000084">
    <property type="protein sequence ID" value="KAF0773239.1"/>
    <property type="molecule type" value="Genomic_DNA"/>
</dbReference>
<keyword evidence="3" id="KW-1185">Reference proteome</keyword>
<organism evidence="2 3">
    <name type="scientific">Aphis craccivora</name>
    <name type="common">Cowpea aphid</name>
    <dbReference type="NCBI Taxonomy" id="307492"/>
    <lineage>
        <taxon>Eukaryota</taxon>
        <taxon>Metazoa</taxon>
        <taxon>Ecdysozoa</taxon>
        <taxon>Arthropoda</taxon>
        <taxon>Hexapoda</taxon>
        <taxon>Insecta</taxon>
        <taxon>Pterygota</taxon>
        <taxon>Neoptera</taxon>
        <taxon>Paraneoptera</taxon>
        <taxon>Hemiptera</taxon>
        <taxon>Sternorrhyncha</taxon>
        <taxon>Aphidomorpha</taxon>
        <taxon>Aphidoidea</taxon>
        <taxon>Aphididae</taxon>
        <taxon>Aphidini</taxon>
        <taxon>Aphis</taxon>
        <taxon>Aphis</taxon>
    </lineage>
</organism>
<feature type="compositionally biased region" description="Basic and acidic residues" evidence="1">
    <location>
        <begin position="190"/>
        <end position="207"/>
    </location>
</feature>
<dbReference type="AlphaFoldDB" id="A0A6G0ZP64"/>
<evidence type="ECO:0000313" key="2">
    <source>
        <dbReference type="EMBL" id="KAF0773239.1"/>
    </source>
</evidence>
<evidence type="ECO:0000313" key="3">
    <source>
        <dbReference type="Proteomes" id="UP000478052"/>
    </source>
</evidence>
<proteinExistence type="predicted"/>
<evidence type="ECO:0000256" key="1">
    <source>
        <dbReference type="SAM" id="MobiDB-lite"/>
    </source>
</evidence>
<sequence>MYLSTTQQFLSSSITKKCDFSKDLYIPCESTLRKIYLNECYEETIDTIRKHVVGNKIWVSIDESIDIEGRFIANVIVGTLLVDMPGNIYLLTSEVLDKMEFGTMTYFYLCAVPYMKKTGTAIKALYSKMIHVIYLAHGLHRIAKEIRSHFPTVDKLISRLLQLPSPKYNISHMQVLTHSLTDSSPNRNRYGPEKDDQDVKDLGVRQQ</sequence>
<comment type="caution">
    <text evidence="2">The sequence shown here is derived from an EMBL/GenBank/DDBJ whole genome shotgun (WGS) entry which is preliminary data.</text>
</comment>